<dbReference type="InterPro" id="IPR055372">
    <property type="entry name" value="CBM96"/>
</dbReference>
<name>A0AAN5AMK3_9BACT</name>
<evidence type="ECO:0000259" key="8">
    <source>
        <dbReference type="Pfam" id="PF24517"/>
    </source>
</evidence>
<keyword evidence="2" id="KW-0964">Secreted</keyword>
<dbReference type="Pfam" id="PF18962">
    <property type="entry name" value="Por_Secre_tail"/>
    <property type="match status" value="1"/>
</dbReference>
<dbReference type="SMART" id="SM00710">
    <property type="entry name" value="PbH1"/>
    <property type="match status" value="5"/>
</dbReference>
<evidence type="ECO:0000259" key="7">
    <source>
        <dbReference type="Pfam" id="PF19190"/>
    </source>
</evidence>
<sequence>MKFRFDRWSFIVACLTFFTITLCNTSNAEHIQVNNAQQLVNALKNANTGDVIILASGTYLTSPTTYYYPLAGYYEPLEGDIAGRTAYFRGSQDNITIRSADPAQPAILSGNNWNEEGYVLHITGNNWTIQDLKLTNGAKGLILDNASNTLVRNVEIYNIGQEGLHIRDHSHDCVVDNVHIHDVGKKNDGFGEGIYIGSDNSVWYEGDGTDTGEKGKRYRRACHNNWIKNSTFGPNISAEPVEIKEGSENTIVENCIIRGSGISGANFADSHLDIKGTFTQIRYNHFYQDGNYTIDQSIMVVPRQNAGVEQQYTAHDNYIYGNTFDLNDDGVEMVVANSGSEAIFAWNNTRIPASGATYNSRVENYHPGTLKTGTGAKGSSCHLAVPEKSYQLDGGAGSLSFEIITEESFSVGTNQNWVSASRSGNIITLTYQANTSGGERAGEIQINGCLDIEIALTQSTGEAPCSLKPESSTLSFTAISGTATILVESSENFTVSDDQSWITATQQAGAVEISVLENNNAGTRSGTVTLSGCETKTITVSQSGIENSCSLVLSKNTHHFSDQAGSVTVQVTSNESFTASADQSWISTSISGNDLIVSVSPNEQSSSRSGTITVNGCEQQTLQITQAGKPTTGSGVVIEVAEDAYVREDKPTNNYGTATSLRAEQLPAEDQEIFLKFDLSAYASTDISLANLRLYPYSGSGATNKLYIANNSAWSEQSINWNNKPDFGSAIKSWYVDNDDQFFYIDITSTIKQYAGQDITLVITGAAQDDIRYRSKEAGVNIPMLLLNNPPEDFNQLRKEISPVPAAFRIFPNPNRTRYLKVEGGQGEIRIYNLQGVLVNSAHQSVIDISSLPAGVYIVQSGRATKKFIRQ</sequence>
<dbReference type="Pfam" id="PF13004">
    <property type="entry name" value="BACON"/>
    <property type="match status" value="1"/>
</dbReference>
<dbReference type="NCBIfam" id="TIGR04183">
    <property type="entry name" value="Por_Secre_tail"/>
    <property type="match status" value="1"/>
</dbReference>
<dbReference type="InterPro" id="IPR013783">
    <property type="entry name" value="Ig-like_fold"/>
</dbReference>
<dbReference type="Gene3D" id="2.60.40.10">
    <property type="entry name" value="Immunoglobulins"/>
    <property type="match status" value="3"/>
</dbReference>
<proteinExistence type="predicted"/>
<feature type="signal peptide" evidence="4">
    <location>
        <begin position="1"/>
        <end position="28"/>
    </location>
</feature>
<feature type="chain" id="PRO_5042978446" evidence="4">
    <location>
        <begin position="29"/>
        <end position="871"/>
    </location>
</feature>
<accession>A0AAN5AMK3</accession>
<dbReference type="EMBL" id="BQKE01000003">
    <property type="protein sequence ID" value="GJM63897.1"/>
    <property type="molecule type" value="Genomic_DNA"/>
</dbReference>
<dbReference type="Gene3D" id="2.160.20.10">
    <property type="entry name" value="Single-stranded right-handed beta-helix, Pectin lyase-like"/>
    <property type="match status" value="1"/>
</dbReference>
<dbReference type="CDD" id="cd14948">
    <property type="entry name" value="BACON"/>
    <property type="match status" value="3"/>
</dbReference>
<dbReference type="Proteomes" id="UP001310022">
    <property type="component" value="Unassembled WGS sequence"/>
</dbReference>
<feature type="domain" description="BACON" evidence="7">
    <location>
        <begin position="554"/>
        <end position="627"/>
    </location>
</feature>
<evidence type="ECO:0000259" key="6">
    <source>
        <dbReference type="Pfam" id="PF18962"/>
    </source>
</evidence>
<dbReference type="Pfam" id="PF24517">
    <property type="entry name" value="CBM96"/>
    <property type="match status" value="1"/>
</dbReference>
<comment type="caution">
    <text evidence="9">The sequence shown here is derived from an EMBL/GenBank/DDBJ whole genome shotgun (WGS) entry which is preliminary data.</text>
</comment>
<evidence type="ECO:0000313" key="9">
    <source>
        <dbReference type="EMBL" id="GJM63897.1"/>
    </source>
</evidence>
<dbReference type="AlphaFoldDB" id="A0AAN5AMK3"/>
<evidence type="ECO:0000256" key="2">
    <source>
        <dbReference type="ARBA" id="ARBA00022525"/>
    </source>
</evidence>
<organism evidence="9 10">
    <name type="scientific">Persicobacter diffluens</name>
    <dbReference type="NCBI Taxonomy" id="981"/>
    <lineage>
        <taxon>Bacteria</taxon>
        <taxon>Pseudomonadati</taxon>
        <taxon>Bacteroidota</taxon>
        <taxon>Cytophagia</taxon>
        <taxon>Cytophagales</taxon>
        <taxon>Persicobacteraceae</taxon>
        <taxon>Persicobacter</taxon>
    </lineage>
</organism>
<dbReference type="InterPro" id="IPR012334">
    <property type="entry name" value="Pectin_lyas_fold"/>
</dbReference>
<feature type="domain" description="BACON" evidence="5">
    <location>
        <begin position="493"/>
        <end position="542"/>
    </location>
</feature>
<dbReference type="SUPFAM" id="SSF51126">
    <property type="entry name" value="Pectin lyase-like"/>
    <property type="match status" value="1"/>
</dbReference>
<dbReference type="InterPro" id="IPR011050">
    <property type="entry name" value="Pectin_lyase_fold/virulence"/>
</dbReference>
<protein>
    <submittedName>
        <fullName evidence="9">Uncharacterized protein</fullName>
    </submittedName>
</protein>
<evidence type="ECO:0000256" key="1">
    <source>
        <dbReference type="ARBA" id="ARBA00004613"/>
    </source>
</evidence>
<dbReference type="InterPro" id="IPR006626">
    <property type="entry name" value="PbH1"/>
</dbReference>
<evidence type="ECO:0000259" key="5">
    <source>
        <dbReference type="Pfam" id="PF13004"/>
    </source>
</evidence>
<keyword evidence="3 4" id="KW-0732">Signal</keyword>
<gene>
    <name evidence="9" type="ORF">PEDI_44490</name>
</gene>
<evidence type="ECO:0000256" key="3">
    <source>
        <dbReference type="ARBA" id="ARBA00022729"/>
    </source>
</evidence>
<evidence type="ECO:0000313" key="10">
    <source>
        <dbReference type="Proteomes" id="UP001310022"/>
    </source>
</evidence>
<evidence type="ECO:0000256" key="4">
    <source>
        <dbReference type="SAM" id="SignalP"/>
    </source>
</evidence>
<dbReference type="RefSeq" id="WP_338238995.1">
    <property type="nucleotide sequence ID" value="NZ_BQKE01000003.1"/>
</dbReference>
<reference evidence="9 10" key="1">
    <citation type="submission" date="2021-12" db="EMBL/GenBank/DDBJ databases">
        <title>Genome sequencing of bacteria with rrn-lacking chromosome and rrn-plasmid.</title>
        <authorList>
            <person name="Anda M."/>
            <person name="Iwasaki W."/>
        </authorList>
    </citation>
    <scope>NUCLEOTIDE SEQUENCE [LARGE SCALE GENOMIC DNA]</scope>
    <source>
        <strain evidence="9 10">NBRC 15940</strain>
    </source>
</reference>
<dbReference type="InterPro" id="IPR026444">
    <property type="entry name" value="Secre_tail"/>
</dbReference>
<dbReference type="GO" id="GO:0005576">
    <property type="term" value="C:extracellular region"/>
    <property type="evidence" value="ECO:0007669"/>
    <property type="project" value="UniProtKB-SubCell"/>
</dbReference>
<feature type="domain" description="Carbohydrate-binding module family 96" evidence="8">
    <location>
        <begin position="638"/>
        <end position="788"/>
    </location>
</feature>
<dbReference type="InterPro" id="IPR024361">
    <property type="entry name" value="BACON"/>
</dbReference>
<feature type="domain" description="Secretion system C-terminal sorting" evidence="6">
    <location>
        <begin position="810"/>
        <end position="867"/>
    </location>
</feature>
<dbReference type="Pfam" id="PF19190">
    <property type="entry name" value="BACON_2"/>
    <property type="match status" value="1"/>
</dbReference>
<keyword evidence="10" id="KW-1185">Reference proteome</keyword>
<comment type="subcellular location">
    <subcellularLocation>
        <location evidence="1">Secreted</location>
    </subcellularLocation>
</comment>
<dbReference type="NCBIfam" id="NF033679">
    <property type="entry name" value="DNRLRE_dom"/>
    <property type="match status" value="1"/>
</dbReference>